<name>A0A059C6S4_EUCGR</name>
<dbReference type="AlphaFoldDB" id="A0A059C6S4"/>
<organism evidence="1">
    <name type="scientific">Eucalyptus grandis</name>
    <name type="common">Flooded gum</name>
    <dbReference type="NCBI Taxonomy" id="71139"/>
    <lineage>
        <taxon>Eukaryota</taxon>
        <taxon>Viridiplantae</taxon>
        <taxon>Streptophyta</taxon>
        <taxon>Embryophyta</taxon>
        <taxon>Tracheophyta</taxon>
        <taxon>Spermatophyta</taxon>
        <taxon>Magnoliopsida</taxon>
        <taxon>eudicotyledons</taxon>
        <taxon>Gunneridae</taxon>
        <taxon>Pentapetalae</taxon>
        <taxon>rosids</taxon>
        <taxon>malvids</taxon>
        <taxon>Myrtales</taxon>
        <taxon>Myrtaceae</taxon>
        <taxon>Myrtoideae</taxon>
        <taxon>Eucalypteae</taxon>
        <taxon>Eucalyptus</taxon>
    </lineage>
</organism>
<dbReference type="Gramene" id="KCW73640">
    <property type="protein sequence ID" value="KCW73640"/>
    <property type="gene ID" value="EUGRSUZ_E02215"/>
</dbReference>
<evidence type="ECO:0000313" key="1">
    <source>
        <dbReference type="EMBL" id="KCW73640.1"/>
    </source>
</evidence>
<sequence>MADKDKKGTLNCCEGIKNQNSQSASCAFVSILLNNLCKRQVSRDFFFFIPTVHKAKENNYLTGYLWAQPMLIQLSCSR</sequence>
<gene>
    <name evidence="1" type="ORF">EUGRSUZ_E02215</name>
</gene>
<dbReference type="EMBL" id="KK198757">
    <property type="protein sequence ID" value="KCW73640.1"/>
    <property type="molecule type" value="Genomic_DNA"/>
</dbReference>
<proteinExistence type="predicted"/>
<reference evidence="1" key="1">
    <citation type="submission" date="2013-07" db="EMBL/GenBank/DDBJ databases">
        <title>The genome of Eucalyptus grandis.</title>
        <authorList>
            <person name="Schmutz J."/>
            <person name="Hayes R."/>
            <person name="Myburg A."/>
            <person name="Tuskan G."/>
            <person name="Grattapaglia D."/>
            <person name="Rokhsar D.S."/>
        </authorList>
    </citation>
    <scope>NUCLEOTIDE SEQUENCE</scope>
    <source>
        <tissue evidence="1">Leaf extractions</tissue>
    </source>
</reference>
<dbReference type="InParanoid" id="A0A059C6S4"/>
<protein>
    <submittedName>
        <fullName evidence="1">Uncharacterized protein</fullName>
    </submittedName>
</protein>
<accession>A0A059C6S4</accession>